<comment type="caution">
    <text evidence="1">The sequence shown here is derived from an EMBL/GenBank/DDBJ whole genome shotgun (WGS) entry which is preliminary data.</text>
</comment>
<evidence type="ECO:0000313" key="2">
    <source>
        <dbReference type="Proteomes" id="UP000620124"/>
    </source>
</evidence>
<protein>
    <submittedName>
        <fullName evidence="1">Uncharacterized protein</fullName>
    </submittedName>
</protein>
<reference evidence="1" key="1">
    <citation type="submission" date="2020-05" db="EMBL/GenBank/DDBJ databases">
        <title>Mycena genomes resolve the evolution of fungal bioluminescence.</title>
        <authorList>
            <person name="Tsai I.J."/>
        </authorList>
    </citation>
    <scope>NUCLEOTIDE SEQUENCE</scope>
    <source>
        <strain evidence="1">CCC161011</strain>
    </source>
</reference>
<dbReference type="OrthoDB" id="2151789at2759"/>
<keyword evidence="2" id="KW-1185">Reference proteome</keyword>
<sequence length="170" mass="19612">MTTLRLDEFWEGAFFYSISDAHPLLDSLLISTANLATDPKGMSAFRFFWNSDAQDYIIKPISSAMCVARLTDISDEISTMFARGKRGAEFFRADQDRAGFINGLTCQPINEDLWLQVLLLSIFWSDPADDEILVTKFQQYSTWAENYVRSSGFLNRFLYMNYARRDGFCR</sequence>
<dbReference type="Proteomes" id="UP000620124">
    <property type="component" value="Unassembled WGS sequence"/>
</dbReference>
<accession>A0A8H6YW44</accession>
<organism evidence="1 2">
    <name type="scientific">Mycena venus</name>
    <dbReference type="NCBI Taxonomy" id="2733690"/>
    <lineage>
        <taxon>Eukaryota</taxon>
        <taxon>Fungi</taxon>
        <taxon>Dikarya</taxon>
        <taxon>Basidiomycota</taxon>
        <taxon>Agaricomycotina</taxon>
        <taxon>Agaricomycetes</taxon>
        <taxon>Agaricomycetidae</taxon>
        <taxon>Agaricales</taxon>
        <taxon>Marasmiineae</taxon>
        <taxon>Mycenaceae</taxon>
        <taxon>Mycena</taxon>
    </lineage>
</organism>
<proteinExistence type="predicted"/>
<name>A0A8H6YW44_9AGAR</name>
<evidence type="ECO:0000313" key="1">
    <source>
        <dbReference type="EMBL" id="KAF7365779.1"/>
    </source>
</evidence>
<gene>
    <name evidence="1" type="ORF">MVEN_00451900</name>
</gene>
<dbReference type="AlphaFoldDB" id="A0A8H6YW44"/>
<dbReference type="EMBL" id="JACAZI010000003">
    <property type="protein sequence ID" value="KAF7365779.1"/>
    <property type="molecule type" value="Genomic_DNA"/>
</dbReference>